<proteinExistence type="predicted"/>
<reference evidence="1 2" key="1">
    <citation type="submission" date="2020-10" db="EMBL/GenBank/DDBJ databases">
        <authorList>
            <person name="Peeters C."/>
        </authorList>
    </citation>
    <scope>NUCLEOTIDE SEQUENCE [LARGE SCALE GENOMIC DNA]</scope>
    <source>
        <strain evidence="1 2">LMG 27952</strain>
    </source>
</reference>
<evidence type="ECO:0000313" key="2">
    <source>
        <dbReference type="Proteomes" id="UP000656319"/>
    </source>
</evidence>
<evidence type="ECO:0000313" key="1">
    <source>
        <dbReference type="EMBL" id="CAD6524225.1"/>
    </source>
</evidence>
<dbReference type="Proteomes" id="UP000656319">
    <property type="component" value="Unassembled WGS sequence"/>
</dbReference>
<comment type="caution">
    <text evidence="1">The sequence shown here is derived from an EMBL/GenBank/DDBJ whole genome shotgun (WGS) entry which is preliminary data.</text>
</comment>
<dbReference type="EMBL" id="CAJHCQ010000003">
    <property type="protein sequence ID" value="CAD6524225.1"/>
    <property type="molecule type" value="Genomic_DNA"/>
</dbReference>
<sequence length="123" mass="13701">MTDNLLASWNYFHDWSLDSVAIGPNVEPRTLTLGLYLGDRRVVVTFEGVTCVSVERLGLLNIVYGIHIVRPDDTKYARASASLERGERLTHRRAALLVFVYSTLGAELAIECDSLAVREVGYT</sequence>
<accession>A0ABM8NGH7</accession>
<dbReference type="RefSeq" id="WP_236596759.1">
    <property type="nucleotide sequence ID" value="NZ_CAJHCQ010000003.1"/>
</dbReference>
<name>A0ABM8NGH7_9BURK</name>
<organism evidence="1 2">
    <name type="scientific">Paraburkholderia hiiakae</name>
    <dbReference type="NCBI Taxonomy" id="1081782"/>
    <lineage>
        <taxon>Bacteria</taxon>
        <taxon>Pseudomonadati</taxon>
        <taxon>Pseudomonadota</taxon>
        <taxon>Betaproteobacteria</taxon>
        <taxon>Burkholderiales</taxon>
        <taxon>Burkholderiaceae</taxon>
        <taxon>Paraburkholderia</taxon>
    </lineage>
</organism>
<keyword evidence="2" id="KW-1185">Reference proteome</keyword>
<protein>
    <recommendedName>
        <fullName evidence="3">Immunity protein 50 of polymorphic toxin system</fullName>
    </recommendedName>
</protein>
<evidence type="ECO:0008006" key="3">
    <source>
        <dbReference type="Google" id="ProtNLM"/>
    </source>
</evidence>
<gene>
    <name evidence="1" type="ORF">LMG27952_01670</name>
</gene>